<organism evidence="1 2">
    <name type="scientific">Paratissierella segnis</name>
    <dbReference type="NCBI Taxonomy" id="2763679"/>
    <lineage>
        <taxon>Bacteria</taxon>
        <taxon>Bacillati</taxon>
        <taxon>Bacillota</taxon>
        <taxon>Tissierellia</taxon>
        <taxon>Tissierellales</taxon>
        <taxon>Tissierellaceae</taxon>
        <taxon>Paratissierella</taxon>
    </lineage>
</organism>
<protein>
    <submittedName>
        <fullName evidence="1">Uncharacterized protein</fullName>
    </submittedName>
</protein>
<name>A0A926EV43_9FIRM</name>
<comment type="caution">
    <text evidence="1">The sequence shown here is derived from an EMBL/GenBank/DDBJ whole genome shotgun (WGS) entry which is preliminary data.</text>
</comment>
<evidence type="ECO:0000313" key="1">
    <source>
        <dbReference type="EMBL" id="MBC8588077.1"/>
    </source>
</evidence>
<dbReference type="RefSeq" id="WP_262429530.1">
    <property type="nucleotide sequence ID" value="NZ_JACRTG010000018.1"/>
</dbReference>
<dbReference type="Proteomes" id="UP000601171">
    <property type="component" value="Unassembled WGS sequence"/>
</dbReference>
<sequence length="66" mass="7697">MKANTQKNTVYKTSHCLLMILKIEEEIETSRILNYYKELVKLGYVEINGTKLKLTEKGKSKFKGEE</sequence>
<reference evidence="1" key="1">
    <citation type="submission" date="2020-08" db="EMBL/GenBank/DDBJ databases">
        <title>Genome public.</title>
        <authorList>
            <person name="Liu C."/>
            <person name="Sun Q."/>
        </authorList>
    </citation>
    <scope>NUCLEOTIDE SEQUENCE</scope>
    <source>
        <strain evidence="1">BX21</strain>
    </source>
</reference>
<proteinExistence type="predicted"/>
<dbReference type="EMBL" id="JACRTG010000018">
    <property type="protein sequence ID" value="MBC8588077.1"/>
    <property type="molecule type" value="Genomic_DNA"/>
</dbReference>
<dbReference type="AlphaFoldDB" id="A0A926EV43"/>
<accession>A0A926EV43</accession>
<keyword evidence="2" id="KW-1185">Reference proteome</keyword>
<evidence type="ECO:0000313" key="2">
    <source>
        <dbReference type="Proteomes" id="UP000601171"/>
    </source>
</evidence>
<gene>
    <name evidence="1" type="ORF">H8707_07485</name>
</gene>